<evidence type="ECO:0000256" key="1">
    <source>
        <dbReference type="SAM" id="Phobius"/>
    </source>
</evidence>
<feature type="transmembrane region" description="Helical" evidence="1">
    <location>
        <begin position="47"/>
        <end position="66"/>
    </location>
</feature>
<evidence type="ECO:0000313" key="2">
    <source>
        <dbReference type="EMBL" id="SFS02685.1"/>
    </source>
</evidence>
<keyword evidence="1" id="KW-0812">Transmembrane</keyword>
<evidence type="ECO:0000313" key="3">
    <source>
        <dbReference type="Proteomes" id="UP000198926"/>
    </source>
</evidence>
<dbReference type="STRING" id="1123755.SAMN05444714_0534"/>
<keyword evidence="1" id="KW-1133">Transmembrane helix</keyword>
<name>A0A1I6LGN3_9RHOB</name>
<dbReference type="OrthoDB" id="7875853at2"/>
<gene>
    <name evidence="2" type="ORF">SAMN05444714_0534</name>
</gene>
<protein>
    <submittedName>
        <fullName evidence="2">Uncharacterized protein</fullName>
    </submittedName>
</protein>
<accession>A0A1I6LGN3</accession>
<organism evidence="2 3">
    <name type="scientific">Yoonia litorea</name>
    <dbReference type="NCBI Taxonomy" id="1123755"/>
    <lineage>
        <taxon>Bacteria</taxon>
        <taxon>Pseudomonadati</taxon>
        <taxon>Pseudomonadota</taxon>
        <taxon>Alphaproteobacteria</taxon>
        <taxon>Rhodobacterales</taxon>
        <taxon>Paracoccaceae</taxon>
        <taxon>Yoonia</taxon>
    </lineage>
</organism>
<reference evidence="2 3" key="1">
    <citation type="submission" date="2016-10" db="EMBL/GenBank/DDBJ databases">
        <authorList>
            <person name="de Groot N.N."/>
        </authorList>
    </citation>
    <scope>NUCLEOTIDE SEQUENCE [LARGE SCALE GENOMIC DNA]</scope>
    <source>
        <strain evidence="2 3">DSM 29433</strain>
    </source>
</reference>
<keyword evidence="3" id="KW-1185">Reference proteome</keyword>
<keyword evidence="1" id="KW-0472">Membrane</keyword>
<sequence length="67" mass="7317">MIRLVLFAAFVAIVTFTVAAILRSEREMAQTGQGSENRMISPRFSRITYILLLILLFGVTSGLLGAA</sequence>
<dbReference type="AlphaFoldDB" id="A0A1I6LGN3"/>
<dbReference type="EMBL" id="FOZM01000001">
    <property type="protein sequence ID" value="SFS02685.1"/>
    <property type="molecule type" value="Genomic_DNA"/>
</dbReference>
<dbReference type="RefSeq" id="WP_090203637.1">
    <property type="nucleotide sequence ID" value="NZ_FOZM01000001.1"/>
</dbReference>
<dbReference type="Proteomes" id="UP000198926">
    <property type="component" value="Unassembled WGS sequence"/>
</dbReference>
<proteinExistence type="predicted"/>